<dbReference type="OrthoDB" id="27483at2759"/>
<keyword evidence="7" id="KW-1185">Reference proteome</keyword>
<feature type="domain" description="Serine/threonine-protein phosphatase 4 regulatory subunit 3-like central" evidence="4">
    <location>
        <begin position="131"/>
        <end position="628"/>
    </location>
</feature>
<dbReference type="EMBL" id="MCFD01000006">
    <property type="protein sequence ID" value="ORX69907.1"/>
    <property type="molecule type" value="Genomic_DNA"/>
</dbReference>
<feature type="region of interest" description="Disordered" evidence="3">
    <location>
        <begin position="941"/>
        <end position="963"/>
    </location>
</feature>
<keyword evidence="2" id="KW-0539">Nucleus</keyword>
<evidence type="ECO:0000313" key="6">
    <source>
        <dbReference type="EMBL" id="ORX69907.1"/>
    </source>
</evidence>
<evidence type="ECO:0000259" key="5">
    <source>
        <dbReference type="Pfam" id="PF22972"/>
    </source>
</evidence>
<dbReference type="Gene3D" id="2.30.29.30">
    <property type="entry name" value="Pleckstrin-homology domain (PH domain)/Phosphotyrosine-binding domain (PTB)"/>
    <property type="match status" value="1"/>
</dbReference>
<dbReference type="RefSeq" id="XP_040743545.1">
    <property type="nucleotide sequence ID" value="XM_040887382.1"/>
</dbReference>
<dbReference type="InterPro" id="IPR051137">
    <property type="entry name" value="PP4R3-like"/>
</dbReference>
<gene>
    <name evidence="6" type="ORF">DL89DRAFT_267158</name>
</gene>
<comment type="subcellular location">
    <subcellularLocation>
        <location evidence="1">Nucleus</location>
    </subcellularLocation>
</comment>
<dbReference type="InterPro" id="IPR011993">
    <property type="entry name" value="PH-like_dom_sf"/>
</dbReference>
<organism evidence="6 7">
    <name type="scientific">Linderina pennispora</name>
    <dbReference type="NCBI Taxonomy" id="61395"/>
    <lineage>
        <taxon>Eukaryota</taxon>
        <taxon>Fungi</taxon>
        <taxon>Fungi incertae sedis</taxon>
        <taxon>Zoopagomycota</taxon>
        <taxon>Kickxellomycotina</taxon>
        <taxon>Kickxellomycetes</taxon>
        <taxon>Kickxellales</taxon>
        <taxon>Kickxellaceae</taxon>
        <taxon>Linderina</taxon>
    </lineage>
</organism>
<comment type="caution">
    <text evidence="6">The sequence shown here is derived from an EMBL/GenBank/DDBJ whole genome shotgun (WGS) entry which is preliminary data.</text>
</comment>
<dbReference type="PANTHER" id="PTHR23318">
    <property type="entry name" value="ATP SYNTHASE GAMMA-RELATED"/>
    <property type="match status" value="1"/>
</dbReference>
<dbReference type="GO" id="GO:0072542">
    <property type="term" value="F:protein phosphatase activator activity"/>
    <property type="evidence" value="ECO:0007669"/>
    <property type="project" value="TreeGrafter"/>
</dbReference>
<dbReference type="Proteomes" id="UP000193922">
    <property type="component" value="Unassembled WGS sequence"/>
</dbReference>
<accession>A0A1Y1W8R4</accession>
<dbReference type="InterPro" id="IPR055236">
    <property type="entry name" value="EVH1_PP4R3"/>
</dbReference>
<dbReference type="InterPro" id="IPR016024">
    <property type="entry name" value="ARM-type_fold"/>
</dbReference>
<feature type="compositionally biased region" description="Acidic residues" evidence="3">
    <location>
        <begin position="802"/>
        <end position="813"/>
    </location>
</feature>
<dbReference type="STRING" id="61395.A0A1Y1W8R4"/>
<dbReference type="PANTHER" id="PTHR23318:SF0">
    <property type="entry name" value="SERINE_THREONINE-PROTEIN PHOSPHATASE 4 REGULATORY SUBUNIT 3"/>
    <property type="match status" value="1"/>
</dbReference>
<evidence type="ECO:0000313" key="7">
    <source>
        <dbReference type="Proteomes" id="UP000193922"/>
    </source>
</evidence>
<dbReference type="Pfam" id="PF04802">
    <property type="entry name" value="PP4R3"/>
    <property type="match status" value="1"/>
</dbReference>
<dbReference type="GeneID" id="63804030"/>
<protein>
    <submittedName>
        <fullName evidence="6">DUF625-domain-containing protein</fullName>
    </submittedName>
</protein>
<dbReference type="InterPro" id="IPR011989">
    <property type="entry name" value="ARM-like"/>
</dbReference>
<dbReference type="SUPFAM" id="SSF48371">
    <property type="entry name" value="ARM repeat"/>
    <property type="match status" value="1"/>
</dbReference>
<dbReference type="InterPro" id="IPR006887">
    <property type="entry name" value="P4R3-like_central_dom"/>
</dbReference>
<dbReference type="Gene3D" id="1.25.10.10">
    <property type="entry name" value="Leucine-rich Repeat Variant"/>
    <property type="match status" value="1"/>
</dbReference>
<dbReference type="GO" id="GO:0006974">
    <property type="term" value="P:DNA damage response"/>
    <property type="evidence" value="ECO:0007669"/>
    <property type="project" value="TreeGrafter"/>
</dbReference>
<proteinExistence type="predicted"/>
<evidence type="ECO:0000256" key="2">
    <source>
        <dbReference type="ARBA" id="ARBA00023242"/>
    </source>
</evidence>
<feature type="region of interest" description="Disordered" evidence="3">
    <location>
        <begin position="703"/>
        <end position="917"/>
    </location>
</feature>
<evidence type="ECO:0000256" key="1">
    <source>
        <dbReference type="ARBA" id="ARBA00004123"/>
    </source>
</evidence>
<dbReference type="GO" id="GO:0030289">
    <property type="term" value="C:protein phosphatase 4 complex"/>
    <property type="evidence" value="ECO:0007669"/>
    <property type="project" value="TreeGrafter"/>
</dbReference>
<evidence type="ECO:0000259" key="4">
    <source>
        <dbReference type="Pfam" id="PF04802"/>
    </source>
</evidence>
<name>A0A1Y1W8R4_9FUNG</name>
<evidence type="ECO:0000256" key="3">
    <source>
        <dbReference type="SAM" id="MobiDB-lite"/>
    </source>
</evidence>
<feature type="domain" description="PP4R3 EVH1-like" evidence="5">
    <location>
        <begin position="9"/>
        <end position="100"/>
    </location>
</feature>
<dbReference type="AlphaFoldDB" id="A0A1Y1W8R4"/>
<sequence>MTTTDSQVRVKVYELEHGTNWVDKGTGFCTLEDYQGVLHLNVASEEGPSRLLLDCVVQRGEVYQQQEATLIVWTEPTGEDLALSFQEPEGCMSILNQITEFENAMNDSALGDSFPHPDLVLPKPAMGSLKEIEAAIIEAGHSIYHRDKLVSFLVNNNYFEQLRELHETCEDLDATEELRHIFDIMQRIILLNDSSVLECIVRDGNILAVAGMLEYEPQHSVERGTYRNFLRDNSRFKQVVPIPDPAMEAKIHQTFRLQYLKDVVLPRILDEGTLTIINSLIFFNHIEIANYFQQNHAFLKDLFDILHESDDPERRRNVVLFVRQFCTIAKNLPINYRIGLYRTLSQHGLFTIFEFSLQDEDQSLRMSGADVLMTVLEQDRALVRSYVLAQISQQREGTTLLSLIIQGTRKDIGSPIQVQCCEMLRMILDTMPPPSESFGMQPDIGIGGQADRETDAFLRLFYEKYAFDAMEPLLCLTATDIVKIDVHDKRANMLLFLCDLLSFMVRQHSYQARYFVFSSGISKPISNMLSAKPKYLRLAALRFIRTCVGMCDELYNKQLVGQRLLDPIVELFVESSRRDNLITSACRELFKFIANHKIADLLSHFVTVHATALAKVPATLEHLKHTYEEYLEDVEQEKNGGTTTPTVKHSGRMSVSINMLAGREAESATESSGNDVGGLWKSNATDAVEEAYFDDIDDDAETAADTTKAKPARSPILSAPSNSNGAMGSGGDPEIDMADIGIRSPLSSKSPLIADTDHPDRSPLVAEVGSSKQSPLLAPRSPKPFRPRNLSSGSTDSKDADTDSVDSEAESSGDSDGFHRISMSDAFPDSKLINRKMASKPLLRRSDSSIKIVMTSRPNSLVNGDANGVHKSPFGKRPHSSGGSNGTAPKKIGLANGTGHGLSKADKERPTAASEMAADGLAAATKLAAATTCAQDSAPIGLVSKSAGPESPAPPKKAKTAST</sequence>
<reference evidence="6 7" key="1">
    <citation type="submission" date="2016-07" db="EMBL/GenBank/DDBJ databases">
        <title>Pervasive Adenine N6-methylation of Active Genes in Fungi.</title>
        <authorList>
            <consortium name="DOE Joint Genome Institute"/>
            <person name="Mondo S.J."/>
            <person name="Dannebaum R.O."/>
            <person name="Kuo R.C."/>
            <person name="Labutti K."/>
            <person name="Haridas S."/>
            <person name="Kuo A."/>
            <person name="Salamov A."/>
            <person name="Ahrendt S.R."/>
            <person name="Lipzen A."/>
            <person name="Sullivan W."/>
            <person name="Andreopoulos W.B."/>
            <person name="Clum A."/>
            <person name="Lindquist E."/>
            <person name="Daum C."/>
            <person name="Ramamoorthy G.K."/>
            <person name="Gryganskyi A."/>
            <person name="Culley D."/>
            <person name="Magnuson J.K."/>
            <person name="James T.Y."/>
            <person name="O'Malley M.A."/>
            <person name="Stajich J.E."/>
            <person name="Spatafora J.W."/>
            <person name="Visel A."/>
            <person name="Grigoriev I.V."/>
        </authorList>
    </citation>
    <scope>NUCLEOTIDE SEQUENCE [LARGE SCALE GENOMIC DNA]</scope>
    <source>
        <strain evidence="6 7">ATCC 12442</strain>
    </source>
</reference>
<dbReference type="GO" id="GO:0005654">
    <property type="term" value="C:nucleoplasm"/>
    <property type="evidence" value="ECO:0007669"/>
    <property type="project" value="TreeGrafter"/>
</dbReference>
<dbReference type="Pfam" id="PF22972">
    <property type="entry name" value="EVH1_PP4R3"/>
    <property type="match status" value="1"/>
</dbReference>